<dbReference type="Proteomes" id="UP000837857">
    <property type="component" value="Chromosome 28"/>
</dbReference>
<name>A0ABN8ILU1_9NEOP</name>
<accession>A0ABN8ILU1</accession>
<gene>
    <name evidence="2" type="ORF">IPOD504_LOCUS11401</name>
</gene>
<sequence length="70" mass="7686">MSTHLEPSGVADVHGRRYSLNIRTEPLRLHNLWRPSNPGDRNGQAEQAGPDLGEGNRGYNPGASTKERPP</sequence>
<keyword evidence="3" id="KW-1185">Reference proteome</keyword>
<feature type="region of interest" description="Disordered" evidence="1">
    <location>
        <begin position="30"/>
        <end position="70"/>
    </location>
</feature>
<protein>
    <submittedName>
        <fullName evidence="2">Uncharacterized protein</fullName>
    </submittedName>
</protein>
<reference evidence="2" key="1">
    <citation type="submission" date="2022-03" db="EMBL/GenBank/DDBJ databases">
        <authorList>
            <person name="Martin H S."/>
        </authorList>
    </citation>
    <scope>NUCLEOTIDE SEQUENCE</scope>
</reference>
<dbReference type="EMBL" id="OW152840">
    <property type="protein sequence ID" value="CAH2061725.1"/>
    <property type="molecule type" value="Genomic_DNA"/>
</dbReference>
<evidence type="ECO:0000313" key="2">
    <source>
        <dbReference type="EMBL" id="CAH2061725.1"/>
    </source>
</evidence>
<feature type="non-terminal residue" evidence="2">
    <location>
        <position position="1"/>
    </location>
</feature>
<evidence type="ECO:0000313" key="3">
    <source>
        <dbReference type="Proteomes" id="UP000837857"/>
    </source>
</evidence>
<evidence type="ECO:0000256" key="1">
    <source>
        <dbReference type="SAM" id="MobiDB-lite"/>
    </source>
</evidence>
<proteinExistence type="predicted"/>
<organism evidence="2 3">
    <name type="scientific">Iphiclides podalirius</name>
    <name type="common">scarce swallowtail</name>
    <dbReference type="NCBI Taxonomy" id="110791"/>
    <lineage>
        <taxon>Eukaryota</taxon>
        <taxon>Metazoa</taxon>
        <taxon>Ecdysozoa</taxon>
        <taxon>Arthropoda</taxon>
        <taxon>Hexapoda</taxon>
        <taxon>Insecta</taxon>
        <taxon>Pterygota</taxon>
        <taxon>Neoptera</taxon>
        <taxon>Endopterygota</taxon>
        <taxon>Lepidoptera</taxon>
        <taxon>Glossata</taxon>
        <taxon>Ditrysia</taxon>
        <taxon>Papilionoidea</taxon>
        <taxon>Papilionidae</taxon>
        <taxon>Papilioninae</taxon>
        <taxon>Iphiclides</taxon>
    </lineage>
</organism>